<evidence type="ECO:0000313" key="1">
    <source>
        <dbReference type="EMBL" id="MCB6829503.1"/>
    </source>
</evidence>
<evidence type="ECO:0000313" key="2">
    <source>
        <dbReference type="Proteomes" id="UP001198190"/>
    </source>
</evidence>
<dbReference type="Proteomes" id="UP001198190">
    <property type="component" value="Unassembled WGS sequence"/>
</dbReference>
<sequence>MSDDIWLRKSKIDILRYLPYKLQKDYKFYTVNTAESREHENIRLILNDLLDQLFIDTATWGLDYFEEFLNIIPKANDDYQTRRTRIKILLNAHDTSTIKFMTDLANKFISDKSAQIIEHNSEYWFEVFFNIDGLISLGDLRAAIELYKPAHLGFKIVFYILSKILTSHKASITQYVNANYNFWNLGAAEKTYWDGVWC</sequence>
<dbReference type="AlphaFoldDB" id="A0AAW4U8B8"/>
<feature type="non-terminal residue" evidence="1">
    <location>
        <position position="198"/>
    </location>
</feature>
<dbReference type="InterPro" id="IPR018755">
    <property type="entry name" value="Phage_Mu_Gp48"/>
</dbReference>
<organism evidence="1 2">
    <name type="scientific">Megamonas funiformis</name>
    <dbReference type="NCBI Taxonomy" id="437897"/>
    <lineage>
        <taxon>Bacteria</taxon>
        <taxon>Bacillati</taxon>
        <taxon>Bacillota</taxon>
        <taxon>Negativicutes</taxon>
        <taxon>Selenomonadales</taxon>
        <taxon>Selenomonadaceae</taxon>
        <taxon>Megamonas</taxon>
    </lineage>
</organism>
<accession>A0AAW4U8B8</accession>
<proteinExistence type="predicted"/>
<dbReference type="EMBL" id="JAJCGD010000077">
    <property type="protein sequence ID" value="MCB6829503.1"/>
    <property type="molecule type" value="Genomic_DNA"/>
</dbReference>
<dbReference type="RefSeq" id="WP_227153485.1">
    <property type="nucleotide sequence ID" value="NZ_JAJCGD010000077.1"/>
</dbReference>
<protein>
    <submittedName>
        <fullName evidence="1">YmfQ family protein</fullName>
    </submittedName>
</protein>
<comment type="caution">
    <text evidence="1">The sequence shown here is derived from an EMBL/GenBank/DDBJ whole genome shotgun (WGS) entry which is preliminary data.</text>
</comment>
<name>A0AAW4U8B8_9FIRM</name>
<dbReference type="Pfam" id="PF10076">
    <property type="entry name" value="Phage_Mu_Gp48"/>
    <property type="match status" value="1"/>
</dbReference>
<gene>
    <name evidence="1" type="ORF">LIY65_12530</name>
</gene>
<reference evidence="1" key="1">
    <citation type="submission" date="2021-10" db="EMBL/GenBank/DDBJ databases">
        <title>Collection of gut derived symbiotic bacterial strains cultured from healthy donors.</title>
        <authorList>
            <person name="Lin H."/>
            <person name="Littmann E."/>
            <person name="Claire K."/>
            <person name="Pamer E."/>
        </authorList>
    </citation>
    <scope>NUCLEOTIDE SEQUENCE</scope>
    <source>
        <strain evidence="1">MSK.7.16</strain>
    </source>
</reference>